<name>A0A921UZB7_SORBI</name>
<evidence type="ECO:0000256" key="1">
    <source>
        <dbReference type="ARBA" id="ARBA00010733"/>
    </source>
</evidence>
<dbReference type="Pfam" id="PF04927">
    <property type="entry name" value="SMP"/>
    <property type="match status" value="3"/>
</dbReference>
<proteinExistence type="inferred from homology"/>
<gene>
    <name evidence="5" type="ORF">BDA96_01G255500</name>
</gene>
<feature type="domain" description="SMP" evidence="4">
    <location>
        <begin position="223"/>
        <end position="266"/>
    </location>
</feature>
<dbReference type="AlphaFoldDB" id="A0A921UZB7"/>
<protein>
    <recommendedName>
        <fullName evidence="4">SMP domain-containing protein</fullName>
    </recommendedName>
</protein>
<comment type="caution">
    <text evidence="5">The sequence shown here is derived from an EMBL/GenBank/DDBJ whole genome shotgun (WGS) entry which is preliminary data.</text>
</comment>
<evidence type="ECO:0000256" key="3">
    <source>
        <dbReference type="SAM" id="MobiDB-lite"/>
    </source>
</evidence>
<reference evidence="5" key="1">
    <citation type="journal article" date="2019" name="BMC Genomics">
        <title>A new reference genome for Sorghum bicolor reveals high levels of sequence similarity between sweet and grain genotypes: implications for the genetics of sugar metabolism.</title>
        <authorList>
            <person name="Cooper E.A."/>
            <person name="Brenton Z.W."/>
            <person name="Flinn B.S."/>
            <person name="Jenkins J."/>
            <person name="Shu S."/>
            <person name="Flowers D."/>
            <person name="Luo F."/>
            <person name="Wang Y."/>
            <person name="Xia P."/>
            <person name="Barry K."/>
            <person name="Daum C."/>
            <person name="Lipzen A."/>
            <person name="Yoshinaga Y."/>
            <person name="Schmutz J."/>
            <person name="Saski C."/>
            <person name="Vermerris W."/>
            <person name="Kresovich S."/>
        </authorList>
    </citation>
    <scope>NUCLEOTIDE SEQUENCE</scope>
</reference>
<dbReference type="InterPro" id="IPR042971">
    <property type="entry name" value="LEA_SMP"/>
</dbReference>
<evidence type="ECO:0000313" key="6">
    <source>
        <dbReference type="Proteomes" id="UP000807115"/>
    </source>
</evidence>
<feature type="region of interest" description="Disordered" evidence="3">
    <location>
        <begin position="1"/>
        <end position="35"/>
    </location>
</feature>
<accession>A0A921UZB7</accession>
<feature type="domain" description="SMP" evidence="4">
    <location>
        <begin position="162"/>
        <end position="219"/>
    </location>
</feature>
<dbReference type="PANTHER" id="PTHR31174">
    <property type="entry name" value="SEED MATURATION FAMILY PROTEIN"/>
    <property type="match status" value="1"/>
</dbReference>
<evidence type="ECO:0000256" key="2">
    <source>
        <dbReference type="ARBA" id="ARBA00022737"/>
    </source>
</evidence>
<dbReference type="Proteomes" id="UP000807115">
    <property type="component" value="Chromosome 1"/>
</dbReference>
<feature type="compositionally biased region" description="Basic and acidic residues" evidence="3">
    <location>
        <begin position="15"/>
        <end position="27"/>
    </location>
</feature>
<comment type="similarity">
    <text evidence="1">Belongs to the LEA type SMP family.</text>
</comment>
<organism evidence="5 6">
    <name type="scientific">Sorghum bicolor</name>
    <name type="common">Sorghum</name>
    <name type="synonym">Sorghum vulgare</name>
    <dbReference type="NCBI Taxonomy" id="4558"/>
    <lineage>
        <taxon>Eukaryota</taxon>
        <taxon>Viridiplantae</taxon>
        <taxon>Streptophyta</taxon>
        <taxon>Embryophyta</taxon>
        <taxon>Tracheophyta</taxon>
        <taxon>Spermatophyta</taxon>
        <taxon>Magnoliopsida</taxon>
        <taxon>Liliopsida</taxon>
        <taxon>Poales</taxon>
        <taxon>Poaceae</taxon>
        <taxon>PACMAD clade</taxon>
        <taxon>Panicoideae</taxon>
        <taxon>Andropogonodae</taxon>
        <taxon>Andropogoneae</taxon>
        <taxon>Sorghinae</taxon>
        <taxon>Sorghum</taxon>
    </lineage>
</organism>
<dbReference type="PANTHER" id="PTHR31174:SF41">
    <property type="entry name" value="OS12G0470000 PROTEIN"/>
    <property type="match status" value="1"/>
</dbReference>
<evidence type="ECO:0000313" key="5">
    <source>
        <dbReference type="EMBL" id="KAG0549433.1"/>
    </source>
</evidence>
<evidence type="ECO:0000259" key="4">
    <source>
        <dbReference type="Pfam" id="PF04927"/>
    </source>
</evidence>
<keyword evidence="2" id="KW-0677">Repeat</keyword>
<reference evidence="5" key="2">
    <citation type="submission" date="2020-10" db="EMBL/GenBank/DDBJ databases">
        <authorList>
            <person name="Cooper E.A."/>
            <person name="Brenton Z.W."/>
            <person name="Flinn B.S."/>
            <person name="Jenkins J."/>
            <person name="Shu S."/>
            <person name="Flowers D."/>
            <person name="Luo F."/>
            <person name="Wang Y."/>
            <person name="Xia P."/>
            <person name="Barry K."/>
            <person name="Daum C."/>
            <person name="Lipzen A."/>
            <person name="Yoshinaga Y."/>
            <person name="Schmutz J."/>
            <person name="Saski C."/>
            <person name="Vermerris W."/>
            <person name="Kresovich S."/>
        </authorList>
    </citation>
    <scope>NUCLEOTIDE SEQUENCE</scope>
</reference>
<sequence>MTSQEEEQQQQRRQQPAEHDGQDRQGDDGGAAVRYGDVFAVEGELAMTPVAPQDAAMMQAAESAVLGQAPKGGTAAAMQSAARRNERLGVVPRDAAAEGGVAVTESRVPGCRVVTEFVADQPVGQYIAAAEEEEDTPGGETATAARQVGGGGGHGVVDGTKITIGEALEATAFSAGDQPVEASDAAAIAAAEARATGLDEAPPGGLAAQARAAADANAQADKTTLRQVLADATVRLGADKEVEREDAARVVGAEVRSDPGAAGRGGRVRRRRRAAEPWTAVGLAAWKNATHNIDDLIDRR</sequence>
<dbReference type="InterPro" id="IPR007011">
    <property type="entry name" value="LEA_SMP_dom"/>
</dbReference>
<feature type="region of interest" description="Disordered" evidence="3">
    <location>
        <begin position="132"/>
        <end position="152"/>
    </location>
</feature>
<dbReference type="EMBL" id="CM027680">
    <property type="protein sequence ID" value="KAG0549433.1"/>
    <property type="molecule type" value="Genomic_DNA"/>
</dbReference>
<feature type="domain" description="SMP" evidence="4">
    <location>
        <begin position="33"/>
        <end position="87"/>
    </location>
</feature>